<protein>
    <submittedName>
        <fullName evidence="2">FAD/NAD(P)-binding protein</fullName>
    </submittedName>
</protein>
<proteinExistence type="predicted"/>
<dbReference type="CDD" id="cd06221">
    <property type="entry name" value="sulfite_reductase_like"/>
    <property type="match status" value="1"/>
</dbReference>
<dbReference type="InterPro" id="IPR019480">
    <property type="entry name" value="Dihydroorotate_DH_Fe-S-bd"/>
</dbReference>
<comment type="caution">
    <text evidence="2">The sequence shown here is derived from an EMBL/GenBank/DDBJ whole genome shotgun (WGS) entry which is preliminary data.</text>
</comment>
<dbReference type="InterPro" id="IPR017938">
    <property type="entry name" value="Riboflavin_synthase-like_b-brl"/>
</dbReference>
<organism evidence="2 3">
    <name type="scientific">Aporhodopirellula aestuarii</name>
    <dbReference type="NCBI Taxonomy" id="2950107"/>
    <lineage>
        <taxon>Bacteria</taxon>
        <taxon>Pseudomonadati</taxon>
        <taxon>Planctomycetota</taxon>
        <taxon>Planctomycetia</taxon>
        <taxon>Pirellulales</taxon>
        <taxon>Pirellulaceae</taxon>
        <taxon>Aporhodopirellula</taxon>
    </lineage>
</organism>
<feature type="domain" description="FAD-binding FR-type" evidence="1">
    <location>
        <begin position="9"/>
        <end position="109"/>
    </location>
</feature>
<dbReference type="Pfam" id="PF00175">
    <property type="entry name" value="NAD_binding_1"/>
    <property type="match status" value="1"/>
</dbReference>
<dbReference type="PROSITE" id="PS51384">
    <property type="entry name" value="FAD_FR"/>
    <property type="match status" value="1"/>
</dbReference>
<dbReference type="Gene3D" id="3.40.50.80">
    <property type="entry name" value="Nucleotide-binding domain of ferredoxin-NADP reductase (FNR) module"/>
    <property type="match status" value="1"/>
</dbReference>
<sequence>MLSPRTEPWAVAAARVRDVKDEAPGVQTYWIELSEAGDRETYAAKPGQFNMLYMPGVGEAAISLSHLPSPGGQLVHTVRSVGNVTRALAVTKAGDSLGVRGPFGSYWPLERGIGKDLILVAGGIGLAPLRPLVDEILSHRQQFGRVSLLIGARTPSDLLYTDDYESWRTADIEVQTTVDRAAADWKGNVGVVTLLLNRLGITSPLQTMIFTCGPEVMMTYAIRAVRERGVPRENLWVSLERNMNCAIGQCGHCQLGPHFICKEGPVLRYDQVKNWMHVDSL</sequence>
<dbReference type="Proteomes" id="UP001202961">
    <property type="component" value="Unassembled WGS sequence"/>
</dbReference>
<name>A0ABT0TYM5_9BACT</name>
<evidence type="ECO:0000259" key="1">
    <source>
        <dbReference type="PROSITE" id="PS51384"/>
    </source>
</evidence>
<keyword evidence="3" id="KW-1185">Reference proteome</keyword>
<dbReference type="SUPFAM" id="SSF63380">
    <property type="entry name" value="Riboflavin synthase domain-like"/>
    <property type="match status" value="1"/>
</dbReference>
<dbReference type="Gene3D" id="2.40.30.10">
    <property type="entry name" value="Translation factors"/>
    <property type="match status" value="1"/>
</dbReference>
<dbReference type="InterPro" id="IPR012165">
    <property type="entry name" value="Cyt_c3_hydrogenase_gsu"/>
</dbReference>
<dbReference type="InterPro" id="IPR039261">
    <property type="entry name" value="FNR_nucleotide-bd"/>
</dbReference>
<dbReference type="SUPFAM" id="SSF52343">
    <property type="entry name" value="Ferredoxin reductase-like, C-terminal NADP-linked domain"/>
    <property type="match status" value="1"/>
</dbReference>
<dbReference type="RefSeq" id="WP_250927373.1">
    <property type="nucleotide sequence ID" value="NZ_JAMQBK010000012.1"/>
</dbReference>
<dbReference type="InterPro" id="IPR001433">
    <property type="entry name" value="OxRdtase_FAD/NAD-bd"/>
</dbReference>
<dbReference type="InterPro" id="IPR050353">
    <property type="entry name" value="PyrK_electron_transfer"/>
</dbReference>
<gene>
    <name evidence="2" type="ORF">NB063_03605</name>
</gene>
<dbReference type="Pfam" id="PF10418">
    <property type="entry name" value="DHODB_Fe-S_bind"/>
    <property type="match status" value="1"/>
</dbReference>
<dbReference type="InterPro" id="IPR017927">
    <property type="entry name" value="FAD-bd_FR_type"/>
</dbReference>
<reference evidence="2 3" key="1">
    <citation type="journal article" date="2022" name="Syst. Appl. Microbiol.">
        <title>Rhodopirellula aestuarii sp. nov., a novel member of the genus Rhodopirellula isolated from brackish sediments collected in the Tagus River estuary, Portugal.</title>
        <authorList>
            <person name="Vitorino I.R."/>
            <person name="Klimek D."/>
            <person name="Calusinska M."/>
            <person name="Lobo-da-Cunha A."/>
            <person name="Vasconcelos V."/>
            <person name="Lage O.M."/>
        </authorList>
    </citation>
    <scope>NUCLEOTIDE SEQUENCE [LARGE SCALE GENOMIC DNA]</scope>
    <source>
        <strain evidence="2 3">ICT_H3.1</strain>
    </source>
</reference>
<dbReference type="PRINTS" id="PR00371">
    <property type="entry name" value="FPNCR"/>
</dbReference>
<dbReference type="InterPro" id="IPR001709">
    <property type="entry name" value="Flavoprot_Pyr_Nucl_cyt_Rdtase"/>
</dbReference>
<dbReference type="EMBL" id="JAMQBK010000012">
    <property type="protein sequence ID" value="MCM2369704.1"/>
    <property type="molecule type" value="Genomic_DNA"/>
</dbReference>
<dbReference type="PRINTS" id="PR00406">
    <property type="entry name" value="CYTB5RDTASE"/>
</dbReference>
<dbReference type="PIRSF" id="PIRSF006816">
    <property type="entry name" value="Cyc3_hyd_g"/>
    <property type="match status" value="1"/>
</dbReference>
<evidence type="ECO:0000313" key="2">
    <source>
        <dbReference type="EMBL" id="MCM2369704.1"/>
    </source>
</evidence>
<evidence type="ECO:0000313" key="3">
    <source>
        <dbReference type="Proteomes" id="UP001202961"/>
    </source>
</evidence>
<dbReference type="PANTHER" id="PTHR43513">
    <property type="entry name" value="DIHYDROOROTATE DEHYDROGENASE B (NAD(+)), ELECTRON TRANSFER SUBUNIT"/>
    <property type="match status" value="1"/>
</dbReference>
<accession>A0ABT0TYM5</accession>